<dbReference type="AlphaFoldDB" id="R9GN19"/>
<evidence type="ECO:0000256" key="5">
    <source>
        <dbReference type="ARBA" id="ARBA00023237"/>
    </source>
</evidence>
<proteinExistence type="inferred from homology"/>
<evidence type="ECO:0000256" key="6">
    <source>
        <dbReference type="SAM" id="MobiDB-lite"/>
    </source>
</evidence>
<sequence>MKNSYRYTSSLLIAGLLSVLSSCELDQVNPNAATDADATTTREGIIALSIGERQFYSTSGLTSNLVYPSVTSREIKGVSTGLTTIELEAGGSTISTNNAATLSYWSNMQRIMQMSESIINNAPQITTLESTMLSGIMAQAYLFKAMALAELASAFEQVNLNTSTTDKVTFVGRAEVMTEVLRLLNQGLNEVNTTPPSATFTSTVTGADFDLKNTLYAMLARYNLMAGRYQDALTQANLVDLTKKSQFVYNTLTINPLYTVFGVTKSYRPRANFGLSADLFEAADQRLGFYLTTPTATVNTDVVATLSGFSAQTSPIPVYLTDEIKLIKAEAILRNNGLLADALTLINEVRTQTAGDPFGVNAGLPAYSGAISKDALLLEVYKQRCAELYLSGLKWEDTRRFGRPTPPTNNTESNRVFYPYPDQERLNNSNTPADPAI</sequence>
<evidence type="ECO:0000256" key="4">
    <source>
        <dbReference type="ARBA" id="ARBA00023136"/>
    </source>
</evidence>
<organism evidence="8 9">
    <name type="scientific">Arcticibacter svalbardensis MN12-7</name>
    <dbReference type="NCBI Taxonomy" id="1150600"/>
    <lineage>
        <taxon>Bacteria</taxon>
        <taxon>Pseudomonadati</taxon>
        <taxon>Bacteroidota</taxon>
        <taxon>Sphingobacteriia</taxon>
        <taxon>Sphingobacteriales</taxon>
        <taxon>Sphingobacteriaceae</taxon>
        <taxon>Arcticibacter</taxon>
    </lineage>
</organism>
<dbReference type="Pfam" id="PF07980">
    <property type="entry name" value="SusD_RagB"/>
    <property type="match status" value="1"/>
</dbReference>
<evidence type="ECO:0000256" key="3">
    <source>
        <dbReference type="ARBA" id="ARBA00022729"/>
    </source>
</evidence>
<dbReference type="RefSeq" id="WP_016196903.1">
    <property type="nucleotide sequence ID" value="NZ_AQPN01000127.1"/>
</dbReference>
<feature type="region of interest" description="Disordered" evidence="6">
    <location>
        <begin position="399"/>
        <end position="437"/>
    </location>
</feature>
<dbReference type="GO" id="GO:0009279">
    <property type="term" value="C:cell outer membrane"/>
    <property type="evidence" value="ECO:0007669"/>
    <property type="project" value="UniProtKB-SubCell"/>
</dbReference>
<comment type="caution">
    <text evidence="8">The sequence shown here is derived from an EMBL/GenBank/DDBJ whole genome shotgun (WGS) entry which is preliminary data.</text>
</comment>
<reference evidence="8 9" key="1">
    <citation type="journal article" date="2013" name="Genome Announc.">
        <title>Draft Genome Sequence of Arcticibacter svalbardensis Strain MN12-7T, a Member of the Family Sphingobacteriaceae Isolated from an Arctic Soil Sample.</title>
        <authorList>
            <person name="Shivaji S."/>
            <person name="Ara S."/>
            <person name="Prasad S."/>
            <person name="Manasa B.P."/>
            <person name="Begum Z."/>
            <person name="Singh A."/>
            <person name="Kumar Pinnaka A."/>
        </authorList>
    </citation>
    <scope>NUCLEOTIDE SEQUENCE [LARGE SCALE GENOMIC DNA]</scope>
    <source>
        <strain evidence="8 9">MN12-7</strain>
    </source>
</reference>
<dbReference type="SUPFAM" id="SSF48452">
    <property type="entry name" value="TPR-like"/>
    <property type="match status" value="1"/>
</dbReference>
<dbReference type="EMBL" id="AQPN01000127">
    <property type="protein sequence ID" value="EOR93113.1"/>
    <property type="molecule type" value="Genomic_DNA"/>
</dbReference>
<evidence type="ECO:0000259" key="7">
    <source>
        <dbReference type="Pfam" id="PF07980"/>
    </source>
</evidence>
<evidence type="ECO:0000256" key="1">
    <source>
        <dbReference type="ARBA" id="ARBA00004442"/>
    </source>
</evidence>
<feature type="compositionally biased region" description="Polar residues" evidence="6">
    <location>
        <begin position="426"/>
        <end position="437"/>
    </location>
</feature>
<comment type="similarity">
    <text evidence="2">Belongs to the SusD family.</text>
</comment>
<dbReference type="STRING" id="1150600.ADIARSV_3678"/>
<name>R9GN19_9SPHI</name>
<comment type="subcellular location">
    <subcellularLocation>
        <location evidence="1">Cell outer membrane</location>
    </subcellularLocation>
</comment>
<dbReference type="eggNOG" id="COG3193">
    <property type="taxonomic scope" value="Bacteria"/>
</dbReference>
<accession>R9GN19</accession>
<dbReference type="PROSITE" id="PS51257">
    <property type="entry name" value="PROKAR_LIPOPROTEIN"/>
    <property type="match status" value="1"/>
</dbReference>
<keyword evidence="4" id="KW-0472">Membrane</keyword>
<keyword evidence="5" id="KW-0998">Cell outer membrane</keyword>
<dbReference type="InterPro" id="IPR012944">
    <property type="entry name" value="SusD_RagB_dom"/>
</dbReference>
<evidence type="ECO:0000313" key="9">
    <source>
        <dbReference type="Proteomes" id="UP000014174"/>
    </source>
</evidence>
<feature type="domain" description="RagB/SusD" evidence="7">
    <location>
        <begin position="304"/>
        <end position="410"/>
    </location>
</feature>
<dbReference type="OrthoDB" id="1522814at2"/>
<keyword evidence="3" id="KW-0732">Signal</keyword>
<gene>
    <name evidence="8" type="ORF">ADIARSV_3678</name>
</gene>
<dbReference type="Gene3D" id="1.25.40.390">
    <property type="match status" value="1"/>
</dbReference>
<keyword evidence="9" id="KW-1185">Reference proteome</keyword>
<dbReference type="Proteomes" id="UP000014174">
    <property type="component" value="Unassembled WGS sequence"/>
</dbReference>
<dbReference type="InterPro" id="IPR011990">
    <property type="entry name" value="TPR-like_helical_dom_sf"/>
</dbReference>
<evidence type="ECO:0000256" key="2">
    <source>
        <dbReference type="ARBA" id="ARBA00006275"/>
    </source>
</evidence>
<protein>
    <recommendedName>
        <fullName evidence="7">RagB/SusD domain-containing protein</fullName>
    </recommendedName>
</protein>
<evidence type="ECO:0000313" key="8">
    <source>
        <dbReference type="EMBL" id="EOR93113.1"/>
    </source>
</evidence>